<feature type="transmembrane region" description="Helical" evidence="1">
    <location>
        <begin position="46"/>
        <end position="63"/>
    </location>
</feature>
<keyword evidence="1" id="KW-1133">Transmembrane helix</keyword>
<comment type="caution">
    <text evidence="2">The sequence shown here is derived from an EMBL/GenBank/DDBJ whole genome shotgun (WGS) entry which is preliminary data.</text>
</comment>
<dbReference type="Proteomes" id="UP001430290">
    <property type="component" value="Unassembled WGS sequence"/>
</dbReference>
<keyword evidence="1" id="KW-0812">Transmembrane</keyword>
<protein>
    <recommendedName>
        <fullName evidence="4">DUF2178 domain-containing protein</fullName>
    </recommendedName>
</protein>
<keyword evidence="1" id="KW-0472">Membrane</keyword>
<gene>
    <name evidence="2" type="ORF">K7B09_03730</name>
</gene>
<name>A0ABS7TC50_9GAMM</name>
<sequence length="151" mass="16963">MKFWMQGKAERDPRAFGERFAWRMVMLFAGMAVYLTFGSIIGGRPIAILATLIALPLSYGFRLRAAAEERRRGETMEDERDAWILAQGDRGFRIAVSCWYGVLTLALCFDTPRAALQTNDCALPSMVLLGLIVANIVGQLTVAVLYRRDRQ</sequence>
<feature type="transmembrane region" description="Helical" evidence="1">
    <location>
        <begin position="20"/>
        <end position="40"/>
    </location>
</feature>
<accession>A0ABS7TC50</accession>
<evidence type="ECO:0000256" key="1">
    <source>
        <dbReference type="SAM" id="Phobius"/>
    </source>
</evidence>
<evidence type="ECO:0000313" key="2">
    <source>
        <dbReference type="EMBL" id="MBZ4185433.1"/>
    </source>
</evidence>
<dbReference type="RefSeq" id="WP_223626895.1">
    <property type="nucleotide sequence ID" value="NZ_JAIQDJ010000001.1"/>
</dbReference>
<organism evidence="2 3">
    <name type="scientific">Thermomonas beijingensis</name>
    <dbReference type="NCBI Taxonomy" id="2872701"/>
    <lineage>
        <taxon>Bacteria</taxon>
        <taxon>Pseudomonadati</taxon>
        <taxon>Pseudomonadota</taxon>
        <taxon>Gammaproteobacteria</taxon>
        <taxon>Lysobacterales</taxon>
        <taxon>Lysobacteraceae</taxon>
        <taxon>Thermomonas</taxon>
    </lineage>
</organism>
<reference evidence="2" key="1">
    <citation type="submission" date="2021-09" db="EMBL/GenBank/DDBJ databases">
        <authorList>
            <person name="Wu T."/>
            <person name="Guo S.Z."/>
        </authorList>
    </citation>
    <scope>NUCLEOTIDE SEQUENCE</scope>
    <source>
        <strain evidence="2">RSS-23</strain>
    </source>
</reference>
<proteinExistence type="predicted"/>
<dbReference type="EMBL" id="JAIQDJ010000001">
    <property type="protein sequence ID" value="MBZ4185433.1"/>
    <property type="molecule type" value="Genomic_DNA"/>
</dbReference>
<evidence type="ECO:0000313" key="3">
    <source>
        <dbReference type="Proteomes" id="UP001430290"/>
    </source>
</evidence>
<evidence type="ECO:0008006" key="4">
    <source>
        <dbReference type="Google" id="ProtNLM"/>
    </source>
</evidence>
<feature type="transmembrane region" description="Helical" evidence="1">
    <location>
        <begin position="94"/>
        <end position="116"/>
    </location>
</feature>
<feature type="transmembrane region" description="Helical" evidence="1">
    <location>
        <begin position="122"/>
        <end position="146"/>
    </location>
</feature>
<keyword evidence="3" id="KW-1185">Reference proteome</keyword>